<feature type="coiled-coil region" evidence="1">
    <location>
        <begin position="99"/>
        <end position="152"/>
    </location>
</feature>
<name>E4XDS3_OIKDI</name>
<organism evidence="2">
    <name type="scientific">Oikopleura dioica</name>
    <name type="common">Tunicate</name>
    <dbReference type="NCBI Taxonomy" id="34765"/>
    <lineage>
        <taxon>Eukaryota</taxon>
        <taxon>Metazoa</taxon>
        <taxon>Chordata</taxon>
        <taxon>Tunicata</taxon>
        <taxon>Appendicularia</taxon>
        <taxon>Copelata</taxon>
        <taxon>Oikopleuridae</taxon>
        <taxon>Oikopleura</taxon>
    </lineage>
</organism>
<accession>E4XDS3</accession>
<evidence type="ECO:0000313" key="3">
    <source>
        <dbReference type="Proteomes" id="UP000001307"/>
    </source>
</evidence>
<dbReference type="AlphaFoldDB" id="E4XDS3"/>
<gene>
    <name evidence="2" type="ORF">GSOID_T00008321001</name>
</gene>
<evidence type="ECO:0000256" key="1">
    <source>
        <dbReference type="SAM" id="Coils"/>
    </source>
</evidence>
<protein>
    <submittedName>
        <fullName evidence="2">Uncharacterized protein</fullName>
    </submittedName>
</protein>
<reference evidence="2" key="1">
    <citation type="journal article" date="2010" name="Science">
        <title>Plasticity of animal genome architecture unmasked by rapid evolution of a pelagic tunicate.</title>
        <authorList>
            <person name="Denoeud F."/>
            <person name="Henriet S."/>
            <person name="Mungpakdee S."/>
            <person name="Aury J.M."/>
            <person name="Da Silva C."/>
            <person name="Brinkmann H."/>
            <person name="Mikhaleva J."/>
            <person name="Olsen L.C."/>
            <person name="Jubin C."/>
            <person name="Canestro C."/>
            <person name="Bouquet J.M."/>
            <person name="Danks G."/>
            <person name="Poulain J."/>
            <person name="Campsteijn C."/>
            <person name="Adamski M."/>
            <person name="Cross I."/>
            <person name="Yadetie F."/>
            <person name="Muffato M."/>
            <person name="Louis A."/>
            <person name="Butcher S."/>
            <person name="Tsagkogeorga G."/>
            <person name="Konrad A."/>
            <person name="Singh S."/>
            <person name="Jensen M.F."/>
            <person name="Cong E.H."/>
            <person name="Eikeseth-Otteraa H."/>
            <person name="Noel B."/>
            <person name="Anthouard V."/>
            <person name="Porcel B.M."/>
            <person name="Kachouri-Lafond R."/>
            <person name="Nishino A."/>
            <person name="Ugolini M."/>
            <person name="Chourrout P."/>
            <person name="Nishida H."/>
            <person name="Aasland R."/>
            <person name="Huzurbazar S."/>
            <person name="Westhof E."/>
            <person name="Delsuc F."/>
            <person name="Lehrach H."/>
            <person name="Reinhardt R."/>
            <person name="Weissenbach J."/>
            <person name="Roy S.W."/>
            <person name="Artiguenave F."/>
            <person name="Postlethwait J.H."/>
            <person name="Manak J.R."/>
            <person name="Thompson E.M."/>
            <person name="Jaillon O."/>
            <person name="Du Pasquier L."/>
            <person name="Boudinot P."/>
            <person name="Liberles D.A."/>
            <person name="Volff J.N."/>
            <person name="Philippe H."/>
            <person name="Lenhard B."/>
            <person name="Roest Crollius H."/>
            <person name="Wincker P."/>
            <person name="Chourrout D."/>
        </authorList>
    </citation>
    <scope>NUCLEOTIDE SEQUENCE [LARGE SCALE GENOMIC DNA]</scope>
</reference>
<dbReference type="EMBL" id="FN653040">
    <property type="protein sequence ID" value="CBY19312.1"/>
    <property type="molecule type" value="Genomic_DNA"/>
</dbReference>
<proteinExistence type="predicted"/>
<keyword evidence="3" id="KW-1185">Reference proteome</keyword>
<sequence length="158" mass="18580">MAIYLLTVEIIVGPRGACNTQAARALRSIRSKKIQDLTRQLENLRGEHQVTVEQLNTLLVDRDNALAAEKNKRKQDQQDFDRRAEETKNHFERILGAEKENLQQQFDLERENIQQMSEKFSSEQKVKFQNNIKQLEEMLITLRNEHASLRSQNFIFLK</sequence>
<evidence type="ECO:0000313" key="2">
    <source>
        <dbReference type="EMBL" id="CBY19312.1"/>
    </source>
</evidence>
<keyword evidence="1" id="KW-0175">Coiled coil</keyword>
<dbReference type="Proteomes" id="UP000001307">
    <property type="component" value="Unassembled WGS sequence"/>
</dbReference>
<dbReference type="InParanoid" id="E4XDS3"/>